<dbReference type="PANTHER" id="PTHR19136:SF81">
    <property type="entry name" value="MOLYBDENUM COFACTOR GUANYLYLTRANSFERASE"/>
    <property type="match status" value="1"/>
</dbReference>
<reference evidence="3" key="2">
    <citation type="submission" date="2022-09" db="EMBL/GenBank/DDBJ databases">
        <authorList>
            <person name="Sun Q."/>
            <person name="Ohkuma M."/>
        </authorList>
    </citation>
    <scope>NUCLEOTIDE SEQUENCE</scope>
    <source>
        <strain evidence="3">JCM 13583</strain>
    </source>
</reference>
<comment type="caution">
    <text evidence="3">The sequence shown here is derived from an EMBL/GenBank/DDBJ whole genome shotgun (WGS) entry which is preliminary data.</text>
</comment>
<dbReference type="AlphaFoldDB" id="A0AA37BRT9"/>
<protein>
    <submittedName>
        <fullName evidence="3">TIGR00454 family protein</fullName>
    </submittedName>
</protein>
<organism evidence="3 4">
    <name type="scientific">Thermogymnomonas acidicola</name>
    <dbReference type="NCBI Taxonomy" id="399579"/>
    <lineage>
        <taxon>Archaea</taxon>
        <taxon>Methanobacteriati</taxon>
        <taxon>Thermoplasmatota</taxon>
        <taxon>Thermoplasmata</taxon>
        <taxon>Thermoplasmatales</taxon>
        <taxon>Thermogymnomonas</taxon>
    </lineage>
</organism>
<proteinExistence type="predicted"/>
<dbReference type="Pfam" id="PF12804">
    <property type="entry name" value="NTP_transf_3"/>
    <property type="match status" value="1"/>
</dbReference>
<evidence type="ECO:0000259" key="2">
    <source>
        <dbReference type="Pfam" id="PF12804"/>
    </source>
</evidence>
<dbReference type="EMBL" id="BMNY01000001">
    <property type="protein sequence ID" value="GGM75021.1"/>
    <property type="molecule type" value="Genomic_DNA"/>
</dbReference>
<dbReference type="GO" id="GO:0016779">
    <property type="term" value="F:nucleotidyltransferase activity"/>
    <property type="evidence" value="ECO:0007669"/>
    <property type="project" value="TreeGrafter"/>
</dbReference>
<name>A0AA37BRT9_9ARCH</name>
<dbReference type="InterPro" id="IPR029044">
    <property type="entry name" value="Nucleotide-diphossugar_trans"/>
</dbReference>
<accession>A0AA37BRT9</accession>
<gene>
    <name evidence="3" type="ORF">GCM10007108_11200</name>
</gene>
<dbReference type="Proteomes" id="UP000632195">
    <property type="component" value="Unassembled WGS sequence"/>
</dbReference>
<dbReference type="InterPro" id="IPR025877">
    <property type="entry name" value="MobA-like_NTP_Trfase"/>
</dbReference>
<evidence type="ECO:0000313" key="3">
    <source>
        <dbReference type="EMBL" id="GGM75021.1"/>
    </source>
</evidence>
<evidence type="ECO:0000256" key="1">
    <source>
        <dbReference type="ARBA" id="ARBA00022679"/>
    </source>
</evidence>
<dbReference type="PANTHER" id="PTHR19136">
    <property type="entry name" value="MOLYBDENUM COFACTOR GUANYLYLTRANSFERASE"/>
    <property type="match status" value="1"/>
</dbReference>
<reference evidence="3" key="1">
    <citation type="journal article" date="2014" name="Int. J. Syst. Evol. Microbiol.">
        <title>Complete genome sequence of Corynebacterium casei LMG S-19264T (=DSM 44701T), isolated from a smear-ripened cheese.</title>
        <authorList>
            <consortium name="US DOE Joint Genome Institute (JGI-PGF)"/>
            <person name="Walter F."/>
            <person name="Albersmeier A."/>
            <person name="Kalinowski J."/>
            <person name="Ruckert C."/>
        </authorList>
    </citation>
    <scope>NUCLEOTIDE SEQUENCE</scope>
    <source>
        <strain evidence="3">JCM 13583</strain>
    </source>
</reference>
<evidence type="ECO:0000313" key="4">
    <source>
        <dbReference type="Proteomes" id="UP000632195"/>
    </source>
</evidence>
<sequence>MPDVCVIMAGGRGTRLSNPDKALIRIGGRTLLEWKVSHLRRLAPVVVCCSLHAARTVAYCIRKGYRVYLAPGRGYPEDLSLLLRRLKGLSVLVVGVDLYIPTAALDLLISSEDGGECITEATYRGQNVPLALFCRERSDGEEGYSEVPLDTFDMANINTPHDLEEARRLWSRHRSGYM</sequence>
<keyword evidence="1" id="KW-0808">Transferase</keyword>
<feature type="domain" description="MobA-like NTP transferase" evidence="2">
    <location>
        <begin position="5"/>
        <end position="136"/>
    </location>
</feature>
<dbReference type="SUPFAM" id="SSF53448">
    <property type="entry name" value="Nucleotide-diphospho-sugar transferases"/>
    <property type="match status" value="1"/>
</dbReference>
<dbReference type="Gene3D" id="3.90.550.10">
    <property type="entry name" value="Spore Coat Polysaccharide Biosynthesis Protein SpsA, Chain A"/>
    <property type="match status" value="1"/>
</dbReference>
<keyword evidence="4" id="KW-1185">Reference proteome</keyword>